<dbReference type="InterPro" id="IPR006597">
    <property type="entry name" value="Sel1-like"/>
</dbReference>
<dbReference type="OMA" id="DEHYAKQ"/>
<sequence>MINLNRLASFQRQAHFPLWTRMKTSNFLIYFSPFRVVNDCNTNHSSSSSGSKYYSHHQNQFYLFSCSQQQREFHHHGISKMSSTGTGTFSIDPNKFKLIESVFNQLVNVDIVQLFERVSKYKEESTRLGLERLQNKILGIEPKSLEVKIDPLPQDIKARILKSLEILVSLPISEEQSEPNQRIKYFKSQGLKAFGVIYSEFYPWFEIERDPHLGFYYMLAASKLDDAEACYHVGTYFINAMNYLAGEELEPEKYNFIKSSSFLYGTEYDKETNTFIFLDEKARKKKKLHLEGKEKLLKPKLSQEEYLKYPGITQDVLYFKLKENEKLAVEYLKKAADLGDVEAQVIMAKFYLEGKAGLTSNLKLSMQYGEMAANQNSPHALFNIASIYLLGVKSQVPKPGFEDLTAYQLHHTPNATETFEVQKDVNKAMEYYSKAASLGLSEAAYMVGHAYHHGLYNLPQNTEKAVQFLNQAVNNSHAEAAYYLYLMYATGENCEKDTTKAEEYFTTAVKLHSPNALYELGDRYFHGKNGYSVDYAKAFEYFTMAGELKNKNALYCLGVMYYHGIHVQKSLKTAFERYTQAAQIGSKEAYLALSDMVSKGEGGVPRDEHYAKQLKNTYDRMVAEEEGRTMNDTLNVNSVADSNSGGCGKSSCQCAQQPTQQA</sequence>
<evidence type="ECO:0000313" key="2">
    <source>
        <dbReference type="EMBL" id="KAF0980422.1"/>
    </source>
</evidence>
<dbReference type="RefSeq" id="XP_044565135.1">
    <property type="nucleotide sequence ID" value="XM_044704288.1"/>
</dbReference>
<dbReference type="PANTHER" id="PTHR11102">
    <property type="entry name" value="SEL-1-LIKE PROTEIN"/>
    <property type="match status" value="1"/>
</dbReference>
<comment type="caution">
    <text evidence="2">The sequence shown here is derived from an EMBL/GenBank/DDBJ whole genome shotgun (WGS) entry which is preliminary data.</text>
</comment>
<dbReference type="SUPFAM" id="SSF81901">
    <property type="entry name" value="HCP-like"/>
    <property type="match status" value="2"/>
</dbReference>
<dbReference type="InterPro" id="IPR050767">
    <property type="entry name" value="Sel1_AlgK"/>
</dbReference>
<accession>A0A6A5C0V3</accession>
<dbReference type="OrthoDB" id="272077at2759"/>
<organism evidence="2 3">
    <name type="scientific">Naegleria fowleri</name>
    <name type="common">Brain eating amoeba</name>
    <dbReference type="NCBI Taxonomy" id="5763"/>
    <lineage>
        <taxon>Eukaryota</taxon>
        <taxon>Discoba</taxon>
        <taxon>Heterolobosea</taxon>
        <taxon>Tetramitia</taxon>
        <taxon>Eutetramitia</taxon>
        <taxon>Vahlkampfiidae</taxon>
        <taxon>Naegleria</taxon>
    </lineage>
</organism>
<protein>
    <submittedName>
        <fullName evidence="2">Uncharacterized protein</fullName>
    </submittedName>
</protein>
<evidence type="ECO:0000313" key="3">
    <source>
        <dbReference type="Proteomes" id="UP000444721"/>
    </source>
</evidence>
<dbReference type="PANTHER" id="PTHR11102:SF147">
    <property type="entry name" value="SEL1L ADAPTOR SUBUNIT OF ERAD E3 UBIQUITIN LIGASE"/>
    <property type="match status" value="1"/>
</dbReference>
<comment type="similarity">
    <text evidence="1">Belongs to the sel-1 family.</text>
</comment>
<dbReference type="VEuPathDB" id="AmoebaDB:FDP41_013636"/>
<reference evidence="2 3" key="1">
    <citation type="journal article" date="2019" name="Sci. Rep.">
        <title>Nanopore sequencing improves the draft genome of the human pathogenic amoeba Naegleria fowleri.</title>
        <authorList>
            <person name="Liechti N."/>
            <person name="Schurch N."/>
            <person name="Bruggmann R."/>
            <person name="Wittwer M."/>
        </authorList>
    </citation>
    <scope>NUCLEOTIDE SEQUENCE [LARGE SCALE GENOMIC DNA]</scope>
    <source>
        <strain evidence="2 3">ATCC 30894</strain>
    </source>
</reference>
<dbReference type="GeneID" id="68120851"/>
<name>A0A6A5C0V3_NAEFO</name>
<dbReference type="Gene3D" id="1.25.40.10">
    <property type="entry name" value="Tetratricopeptide repeat domain"/>
    <property type="match status" value="2"/>
</dbReference>
<gene>
    <name evidence="2" type="ORF">FDP41_013636</name>
</gene>
<keyword evidence="3" id="KW-1185">Reference proteome</keyword>
<dbReference type="VEuPathDB" id="AmoebaDB:NF0129210"/>
<proteinExistence type="inferred from homology"/>
<evidence type="ECO:0000256" key="1">
    <source>
        <dbReference type="ARBA" id="ARBA00038101"/>
    </source>
</evidence>
<dbReference type="SMART" id="SM00671">
    <property type="entry name" value="SEL1"/>
    <property type="match status" value="9"/>
</dbReference>
<dbReference type="EMBL" id="VFQX01000019">
    <property type="protein sequence ID" value="KAF0980422.1"/>
    <property type="molecule type" value="Genomic_DNA"/>
</dbReference>
<dbReference type="Pfam" id="PF08238">
    <property type="entry name" value="Sel1"/>
    <property type="match status" value="9"/>
</dbReference>
<dbReference type="VEuPathDB" id="AmoebaDB:NfTy_027490"/>
<dbReference type="Proteomes" id="UP000444721">
    <property type="component" value="Unassembled WGS sequence"/>
</dbReference>
<dbReference type="InterPro" id="IPR011990">
    <property type="entry name" value="TPR-like_helical_dom_sf"/>
</dbReference>
<dbReference type="AlphaFoldDB" id="A0A6A5C0V3"/>